<feature type="compositionally biased region" description="Polar residues" evidence="1">
    <location>
        <begin position="391"/>
        <end position="410"/>
    </location>
</feature>
<sequence>MLDDLQVLHLPCTCCHARLQLARRGSSEQARYLLARRGSSERCSTVYYLNLSRAILPKPSKNFLNGSAEDFVLGFSNSLICIFITNTRSFRSIANSSHFTFPNPCSDVGTNRVWVLGEKSLKMQKTPKPMESRSGAGKKRKGASTSRTVPIQFDTDKFVGPKQAARYIALEKRKILPEKRFLINPQGTYRTFAGLIDAKKWDRLICPLEHYDIATVREFYANALPDDDEPFTWVSRVVGRSIPFDRDAINRILGEPLQLSADQRDQYHTDLRLHRDVPAITADLLLPGKSVEPNPSGVPVRYHREDMTPMAQLILLLVLTNIQPKSHTSTVPIPVAHLVHSILTNVEIDVARIIANELKTARVRLPSRGQVRIPAPIDDRYVAKYCRPKTTGGSAASGSTRATDGPSASTPGLDPYLRAVCDYSFEWMAASQRAMIDMHNSMQRLELQGNDPSGARALLAREQFMLNANWPVDRPVYGEGVDADADDDDVDDEATGSDAGSEEES</sequence>
<name>A0A9D5BF13_PEA</name>
<evidence type="ECO:0000313" key="3">
    <source>
        <dbReference type="EMBL" id="KAI5442433.1"/>
    </source>
</evidence>
<accession>A0A9D5BF13</accession>
<feature type="domain" description="Putative plant transposon protein" evidence="2">
    <location>
        <begin position="199"/>
        <end position="362"/>
    </location>
</feature>
<reference evidence="3 4" key="1">
    <citation type="journal article" date="2022" name="Nat. Genet.">
        <title>Improved pea reference genome and pan-genome highlight genomic features and evolutionary characteristics.</title>
        <authorList>
            <person name="Yang T."/>
            <person name="Liu R."/>
            <person name="Luo Y."/>
            <person name="Hu S."/>
            <person name="Wang D."/>
            <person name="Wang C."/>
            <person name="Pandey M.K."/>
            <person name="Ge S."/>
            <person name="Xu Q."/>
            <person name="Li N."/>
            <person name="Li G."/>
            <person name="Huang Y."/>
            <person name="Saxena R.K."/>
            <person name="Ji Y."/>
            <person name="Li M."/>
            <person name="Yan X."/>
            <person name="He Y."/>
            <person name="Liu Y."/>
            <person name="Wang X."/>
            <person name="Xiang C."/>
            <person name="Varshney R.K."/>
            <person name="Ding H."/>
            <person name="Gao S."/>
            <person name="Zong X."/>
        </authorList>
    </citation>
    <scope>NUCLEOTIDE SEQUENCE [LARGE SCALE GENOMIC DNA]</scope>
    <source>
        <strain evidence="3 4">cv. Zhongwan 6</strain>
    </source>
</reference>
<comment type="caution">
    <text evidence="3">The sequence shown here is derived from an EMBL/GenBank/DDBJ whole genome shotgun (WGS) entry which is preliminary data.</text>
</comment>
<feature type="region of interest" description="Disordered" evidence="1">
    <location>
        <begin position="475"/>
        <end position="505"/>
    </location>
</feature>
<feature type="compositionally biased region" description="Acidic residues" evidence="1">
    <location>
        <begin position="481"/>
        <end position="505"/>
    </location>
</feature>
<evidence type="ECO:0000256" key="1">
    <source>
        <dbReference type="SAM" id="MobiDB-lite"/>
    </source>
</evidence>
<protein>
    <recommendedName>
        <fullName evidence="2">Putative plant transposon protein domain-containing protein</fullName>
    </recommendedName>
</protein>
<feature type="region of interest" description="Disordered" evidence="1">
    <location>
        <begin position="124"/>
        <end position="146"/>
    </location>
</feature>
<dbReference type="AlphaFoldDB" id="A0A9D5BF13"/>
<dbReference type="Gramene" id="Psat01G0148800-T1">
    <property type="protein sequence ID" value="KAI5442433.1"/>
    <property type="gene ID" value="KIW84_011488"/>
</dbReference>
<evidence type="ECO:0000259" key="2">
    <source>
        <dbReference type="Pfam" id="PF20167"/>
    </source>
</evidence>
<organism evidence="3 4">
    <name type="scientific">Pisum sativum</name>
    <name type="common">Garden pea</name>
    <name type="synonym">Lathyrus oleraceus</name>
    <dbReference type="NCBI Taxonomy" id="3888"/>
    <lineage>
        <taxon>Eukaryota</taxon>
        <taxon>Viridiplantae</taxon>
        <taxon>Streptophyta</taxon>
        <taxon>Embryophyta</taxon>
        <taxon>Tracheophyta</taxon>
        <taxon>Spermatophyta</taxon>
        <taxon>Magnoliopsida</taxon>
        <taxon>eudicotyledons</taxon>
        <taxon>Gunneridae</taxon>
        <taxon>Pentapetalae</taxon>
        <taxon>rosids</taxon>
        <taxon>fabids</taxon>
        <taxon>Fabales</taxon>
        <taxon>Fabaceae</taxon>
        <taxon>Papilionoideae</taxon>
        <taxon>50 kb inversion clade</taxon>
        <taxon>NPAAA clade</taxon>
        <taxon>Hologalegina</taxon>
        <taxon>IRL clade</taxon>
        <taxon>Fabeae</taxon>
        <taxon>Lathyrus</taxon>
    </lineage>
</organism>
<evidence type="ECO:0000313" key="4">
    <source>
        <dbReference type="Proteomes" id="UP001058974"/>
    </source>
</evidence>
<dbReference type="EMBL" id="JAMSHJ010000001">
    <property type="protein sequence ID" value="KAI5442433.1"/>
    <property type="molecule type" value="Genomic_DNA"/>
</dbReference>
<dbReference type="Pfam" id="PF20167">
    <property type="entry name" value="Transposase_32"/>
    <property type="match status" value="1"/>
</dbReference>
<dbReference type="InterPro" id="IPR046796">
    <property type="entry name" value="Transposase_32_dom"/>
</dbReference>
<dbReference type="Proteomes" id="UP001058974">
    <property type="component" value="Chromosome 1"/>
</dbReference>
<keyword evidence="4" id="KW-1185">Reference proteome</keyword>
<proteinExistence type="predicted"/>
<gene>
    <name evidence="3" type="ORF">KIW84_011488</name>
</gene>
<feature type="region of interest" description="Disordered" evidence="1">
    <location>
        <begin position="390"/>
        <end position="411"/>
    </location>
</feature>